<dbReference type="InterPro" id="IPR018800">
    <property type="entry name" value="PRCC"/>
</dbReference>
<evidence type="ECO:0000256" key="1">
    <source>
        <dbReference type="SAM" id="MobiDB-lite"/>
    </source>
</evidence>
<reference evidence="2" key="2">
    <citation type="submission" date="2023-06" db="EMBL/GenBank/DDBJ databases">
        <authorList>
            <consortium name="Lawrence Berkeley National Laboratory"/>
            <person name="Haridas S."/>
            <person name="Hensen N."/>
            <person name="Bonometti L."/>
            <person name="Westerberg I."/>
            <person name="Brannstrom I.O."/>
            <person name="Guillou S."/>
            <person name="Cros-Aarteil S."/>
            <person name="Calhoun S."/>
            <person name="Kuo A."/>
            <person name="Mondo S."/>
            <person name="Pangilinan J."/>
            <person name="Riley R."/>
            <person name="Labutti K."/>
            <person name="Andreopoulos B."/>
            <person name="Lipzen A."/>
            <person name="Chen C."/>
            <person name="Yanf M."/>
            <person name="Daum C."/>
            <person name="Ng V."/>
            <person name="Clum A."/>
            <person name="Steindorff A."/>
            <person name="Ohm R."/>
            <person name="Martin F."/>
            <person name="Silar P."/>
            <person name="Natvig D."/>
            <person name="Lalanne C."/>
            <person name="Gautier V."/>
            <person name="Ament-Velasquez S.L."/>
            <person name="Kruys A."/>
            <person name="Hutchinson M.I."/>
            <person name="Powell A.J."/>
            <person name="Barry K."/>
            <person name="Miller A.N."/>
            <person name="Grigoriev I.V."/>
            <person name="Debuchy R."/>
            <person name="Gladieux P."/>
            <person name="Thoren M.H."/>
            <person name="Johannesson H."/>
        </authorList>
    </citation>
    <scope>NUCLEOTIDE SEQUENCE</scope>
    <source>
        <strain evidence="2">SMH4131-1</strain>
    </source>
</reference>
<name>A0AAE0IXW4_9PEZI</name>
<sequence>MGLVDYSDSDSDSDSEAVQTKPTSNPVAATSASTTAKKPAFQKLVDRAGAGSGKIIVNLPTAASADPVSQSEDAPPAKRAKTAAGSSRFSSFGSFLPPPKKTTITTSSSATAPPTTTTATSSSSSSSNKPAARPLVNLKTGSEPAFNRAGDGDGDDTPDSYGSGLGLPPPRKAAAGPSIPVGQKDESEVKLVGKPLMFKPLSVARRPGQTNKNKKKPTPYGGPGAAKTTATTTTTAAQTTIAEQPDNAPPKKKISLFSMDADDNNSTSNPKTTPAETPEIYEPLFTGAIPLTETETGFTDSSTTHTYDIPPPQTQAQAQAPQSLSSIADSLSLSASARRELFGRAHGGGNGAIAGAVPAGAKVISFNMEQEYAHNNAVLRTASAAEKEVYNPVRSIAPGKHSLRQMVNMAQNNQEALEESFIQGKNTRKDAAGRYGWK</sequence>
<feature type="compositionally biased region" description="Low complexity" evidence="1">
    <location>
        <begin position="314"/>
        <end position="324"/>
    </location>
</feature>
<protein>
    <submittedName>
        <fullName evidence="2">Mitotic checkpoint regulator, MAD2B-interacting-domain-containing protein</fullName>
    </submittedName>
</protein>
<comment type="caution">
    <text evidence="2">The sequence shown here is derived from an EMBL/GenBank/DDBJ whole genome shotgun (WGS) entry which is preliminary data.</text>
</comment>
<dbReference type="AlphaFoldDB" id="A0AAE0IXW4"/>
<feature type="compositionally biased region" description="Polar residues" evidence="1">
    <location>
        <begin position="264"/>
        <end position="275"/>
    </location>
</feature>
<feature type="region of interest" description="Disordered" evidence="1">
    <location>
        <begin position="294"/>
        <end position="324"/>
    </location>
</feature>
<gene>
    <name evidence="2" type="ORF">B0T19DRAFT_398936</name>
</gene>
<dbReference type="Pfam" id="PF10253">
    <property type="entry name" value="PRCC"/>
    <property type="match status" value="1"/>
</dbReference>
<accession>A0AAE0IXW4</accession>
<feature type="region of interest" description="Disordered" evidence="1">
    <location>
        <begin position="1"/>
        <end position="41"/>
    </location>
</feature>
<proteinExistence type="predicted"/>
<feature type="compositionally biased region" description="Polar residues" evidence="1">
    <location>
        <begin position="294"/>
        <end position="306"/>
    </location>
</feature>
<keyword evidence="3" id="KW-1185">Reference proteome</keyword>
<evidence type="ECO:0000313" key="2">
    <source>
        <dbReference type="EMBL" id="KAK3333234.1"/>
    </source>
</evidence>
<feature type="region of interest" description="Disordered" evidence="1">
    <location>
        <begin position="199"/>
        <end position="277"/>
    </location>
</feature>
<dbReference type="Proteomes" id="UP001286456">
    <property type="component" value="Unassembled WGS sequence"/>
</dbReference>
<evidence type="ECO:0000313" key="3">
    <source>
        <dbReference type="Proteomes" id="UP001286456"/>
    </source>
</evidence>
<organism evidence="2 3">
    <name type="scientific">Cercophora scortea</name>
    <dbReference type="NCBI Taxonomy" id="314031"/>
    <lineage>
        <taxon>Eukaryota</taxon>
        <taxon>Fungi</taxon>
        <taxon>Dikarya</taxon>
        <taxon>Ascomycota</taxon>
        <taxon>Pezizomycotina</taxon>
        <taxon>Sordariomycetes</taxon>
        <taxon>Sordariomycetidae</taxon>
        <taxon>Sordariales</taxon>
        <taxon>Lasiosphaeriaceae</taxon>
        <taxon>Cercophora</taxon>
    </lineage>
</organism>
<feature type="compositionally biased region" description="Low complexity" evidence="1">
    <location>
        <begin position="225"/>
        <end position="240"/>
    </location>
</feature>
<feature type="region of interest" description="Disordered" evidence="1">
    <location>
        <begin position="60"/>
        <end position="187"/>
    </location>
</feature>
<feature type="compositionally biased region" description="Low complexity" evidence="1">
    <location>
        <begin position="85"/>
        <end position="132"/>
    </location>
</feature>
<reference evidence="2" key="1">
    <citation type="journal article" date="2023" name="Mol. Phylogenet. Evol.">
        <title>Genome-scale phylogeny and comparative genomics of the fungal order Sordariales.</title>
        <authorList>
            <person name="Hensen N."/>
            <person name="Bonometti L."/>
            <person name="Westerberg I."/>
            <person name="Brannstrom I.O."/>
            <person name="Guillou S."/>
            <person name="Cros-Aarteil S."/>
            <person name="Calhoun S."/>
            <person name="Haridas S."/>
            <person name="Kuo A."/>
            <person name="Mondo S."/>
            <person name="Pangilinan J."/>
            <person name="Riley R."/>
            <person name="LaButti K."/>
            <person name="Andreopoulos B."/>
            <person name="Lipzen A."/>
            <person name="Chen C."/>
            <person name="Yan M."/>
            <person name="Daum C."/>
            <person name="Ng V."/>
            <person name="Clum A."/>
            <person name="Steindorff A."/>
            <person name="Ohm R.A."/>
            <person name="Martin F."/>
            <person name="Silar P."/>
            <person name="Natvig D.O."/>
            <person name="Lalanne C."/>
            <person name="Gautier V."/>
            <person name="Ament-Velasquez S.L."/>
            <person name="Kruys A."/>
            <person name="Hutchinson M.I."/>
            <person name="Powell A.J."/>
            <person name="Barry K."/>
            <person name="Miller A.N."/>
            <person name="Grigoriev I.V."/>
            <person name="Debuchy R."/>
            <person name="Gladieux P."/>
            <person name="Hiltunen Thoren M."/>
            <person name="Johannesson H."/>
        </authorList>
    </citation>
    <scope>NUCLEOTIDE SEQUENCE</scope>
    <source>
        <strain evidence="2">SMH4131-1</strain>
    </source>
</reference>
<feature type="compositionally biased region" description="Low complexity" evidence="1">
    <location>
        <begin position="22"/>
        <end position="39"/>
    </location>
</feature>
<dbReference type="EMBL" id="JAUEPO010000002">
    <property type="protein sequence ID" value="KAK3333234.1"/>
    <property type="molecule type" value="Genomic_DNA"/>
</dbReference>